<gene>
    <name evidence="8" type="ordered locus">OB2212</name>
</gene>
<dbReference type="InterPro" id="IPR005471">
    <property type="entry name" value="Tscrpt_reg_IclR_N"/>
</dbReference>
<evidence type="ECO:0000256" key="5">
    <source>
        <dbReference type="ARBA" id="ARBA00070406"/>
    </source>
</evidence>
<dbReference type="AlphaFoldDB" id="Q8EPA1"/>
<dbReference type="RefSeq" id="WP_011066606.1">
    <property type="nucleotide sequence ID" value="NC_004193.1"/>
</dbReference>
<keyword evidence="2" id="KW-0238">DNA-binding</keyword>
<name>Q8EPA1_OCEIH</name>
<evidence type="ECO:0000313" key="9">
    <source>
        <dbReference type="Proteomes" id="UP000000822"/>
    </source>
</evidence>
<dbReference type="PhylomeDB" id="Q8EPA1"/>
<evidence type="ECO:0000256" key="1">
    <source>
        <dbReference type="ARBA" id="ARBA00023015"/>
    </source>
</evidence>
<dbReference type="InterPro" id="IPR014757">
    <property type="entry name" value="Tscrpt_reg_IclR_C"/>
</dbReference>
<evidence type="ECO:0000313" key="8">
    <source>
        <dbReference type="EMBL" id="BAC14168.1"/>
    </source>
</evidence>
<dbReference type="Pfam" id="PF01614">
    <property type="entry name" value="IclR_C"/>
    <property type="match status" value="1"/>
</dbReference>
<keyword evidence="1" id="KW-0805">Transcription regulation</keyword>
<proteinExistence type="predicted"/>
<dbReference type="InterPro" id="IPR029016">
    <property type="entry name" value="GAF-like_dom_sf"/>
</dbReference>
<dbReference type="Proteomes" id="UP000000822">
    <property type="component" value="Chromosome"/>
</dbReference>
<dbReference type="eggNOG" id="COG1414">
    <property type="taxonomic scope" value="Bacteria"/>
</dbReference>
<dbReference type="STRING" id="221109.gene:10734460"/>
<dbReference type="Gene3D" id="1.10.10.10">
    <property type="entry name" value="Winged helix-like DNA-binding domain superfamily/Winged helix DNA-binding domain"/>
    <property type="match status" value="1"/>
</dbReference>
<dbReference type="FunFam" id="1.10.10.10:FF:000056">
    <property type="entry name" value="IclR family transcriptional regulator"/>
    <property type="match status" value="1"/>
</dbReference>
<dbReference type="EMBL" id="BA000028">
    <property type="protein sequence ID" value="BAC14168.1"/>
    <property type="molecule type" value="Genomic_DNA"/>
</dbReference>
<dbReference type="GO" id="GO:0045892">
    <property type="term" value="P:negative regulation of DNA-templated transcription"/>
    <property type="evidence" value="ECO:0007669"/>
    <property type="project" value="UniProtKB-ARBA"/>
</dbReference>
<dbReference type="PROSITE" id="PS51078">
    <property type="entry name" value="ICLR_ED"/>
    <property type="match status" value="1"/>
</dbReference>
<sequence length="248" mass="27727">MSVKSAKRALDILDLLAKHTNGLTIKNIGDKLELPQSSTFNLLKTLHSEGYVRQDSMKLYYLGEKLIPLGTSALESLDIHTVAKPYLADLMKAVKETVFMAMLSKDELVYIAKMDADRSIRTTAQPGYKKPIYCTGLGKTFLAFMPETEKNSLLNHITLEKITANTITDRSQLEEQLQLFQKQGYSIDDEENEEGLYCLAAPIFDSQRQLLAAVSVAGPKDRMLKQKETVITNLRDTAKLISNGMGYV</sequence>
<dbReference type="PANTHER" id="PTHR30136">
    <property type="entry name" value="HELIX-TURN-HELIX TRANSCRIPTIONAL REGULATOR, ICLR FAMILY"/>
    <property type="match status" value="1"/>
</dbReference>
<keyword evidence="3" id="KW-0804">Transcription</keyword>
<dbReference type="SUPFAM" id="SSF46785">
    <property type="entry name" value="Winged helix' DNA-binding domain"/>
    <property type="match status" value="1"/>
</dbReference>
<evidence type="ECO:0000259" key="7">
    <source>
        <dbReference type="PROSITE" id="PS51078"/>
    </source>
</evidence>
<protein>
    <recommendedName>
        <fullName evidence="5">Glycerol operon regulatory protein</fullName>
    </recommendedName>
</protein>
<evidence type="ECO:0000259" key="6">
    <source>
        <dbReference type="PROSITE" id="PS51077"/>
    </source>
</evidence>
<dbReference type="Pfam" id="PF09339">
    <property type="entry name" value="HTH_IclR"/>
    <property type="match status" value="1"/>
</dbReference>
<dbReference type="PANTHER" id="PTHR30136:SF35">
    <property type="entry name" value="HTH-TYPE TRANSCRIPTIONAL REGULATOR RV1719"/>
    <property type="match status" value="1"/>
</dbReference>
<dbReference type="GO" id="GO:0003677">
    <property type="term" value="F:DNA binding"/>
    <property type="evidence" value="ECO:0007669"/>
    <property type="project" value="UniProtKB-KW"/>
</dbReference>
<dbReference type="SMART" id="SM00346">
    <property type="entry name" value="HTH_ICLR"/>
    <property type="match status" value="1"/>
</dbReference>
<dbReference type="InterPro" id="IPR036390">
    <property type="entry name" value="WH_DNA-bd_sf"/>
</dbReference>
<dbReference type="OrthoDB" id="9778379at2"/>
<evidence type="ECO:0000256" key="4">
    <source>
        <dbReference type="ARBA" id="ARBA00058938"/>
    </source>
</evidence>
<comment type="function">
    <text evidence="4">May be an activator protein for the gylABX operon.</text>
</comment>
<organism evidence="8 9">
    <name type="scientific">Oceanobacillus iheyensis (strain DSM 14371 / CIP 107618 / JCM 11309 / KCTC 3954 / HTE831)</name>
    <dbReference type="NCBI Taxonomy" id="221109"/>
    <lineage>
        <taxon>Bacteria</taxon>
        <taxon>Bacillati</taxon>
        <taxon>Bacillota</taxon>
        <taxon>Bacilli</taxon>
        <taxon>Bacillales</taxon>
        <taxon>Bacillaceae</taxon>
        <taxon>Oceanobacillus</taxon>
    </lineage>
</organism>
<dbReference type="GO" id="GO:0003700">
    <property type="term" value="F:DNA-binding transcription factor activity"/>
    <property type="evidence" value="ECO:0007669"/>
    <property type="project" value="TreeGrafter"/>
</dbReference>
<feature type="domain" description="HTH iclR-type" evidence="6">
    <location>
        <begin position="3"/>
        <end position="64"/>
    </location>
</feature>
<feature type="domain" description="IclR-ED" evidence="7">
    <location>
        <begin position="65"/>
        <end position="247"/>
    </location>
</feature>
<reference evidence="8 9" key="1">
    <citation type="journal article" date="2001" name="FEMS Microbiol. Lett.">
        <title>Oceanobacillus iheyensis gen. nov., sp. nov., a deep-sea extremely halotolerant and alkaliphilic species isolated from a depth of 1050 m on the Iheya Ridge.</title>
        <authorList>
            <person name="Lu J."/>
            <person name="Nogi Y."/>
            <person name="Takami H."/>
        </authorList>
    </citation>
    <scope>NUCLEOTIDE SEQUENCE [LARGE SCALE GENOMIC DNA]</scope>
    <source>
        <strain evidence="9">DSM 14371 / CIP 107618 / JCM 11309 / KCTC 3954 / HTE831</strain>
    </source>
</reference>
<dbReference type="PROSITE" id="PS51077">
    <property type="entry name" value="HTH_ICLR"/>
    <property type="match status" value="1"/>
</dbReference>
<evidence type="ECO:0000256" key="2">
    <source>
        <dbReference type="ARBA" id="ARBA00023125"/>
    </source>
</evidence>
<keyword evidence="9" id="KW-1185">Reference proteome</keyword>
<dbReference type="HOGENOM" id="CLU_062618_6_0_9"/>
<dbReference type="SUPFAM" id="SSF55781">
    <property type="entry name" value="GAF domain-like"/>
    <property type="match status" value="1"/>
</dbReference>
<dbReference type="InterPro" id="IPR036388">
    <property type="entry name" value="WH-like_DNA-bd_sf"/>
</dbReference>
<evidence type="ECO:0000256" key="3">
    <source>
        <dbReference type="ARBA" id="ARBA00023163"/>
    </source>
</evidence>
<accession>Q8EPA1</accession>
<dbReference type="Gene3D" id="3.30.450.40">
    <property type="match status" value="1"/>
</dbReference>
<reference evidence="8 9" key="2">
    <citation type="journal article" date="2002" name="Nucleic Acids Res.">
        <title>Genome sequence of Oceanobacillus iheyensis isolated from the Iheya Ridge and its unexpected adaptive capabilities to extreme environments.</title>
        <authorList>
            <person name="Takami H."/>
            <person name="Takaki Y."/>
            <person name="Uchiyama I."/>
        </authorList>
    </citation>
    <scope>NUCLEOTIDE SEQUENCE [LARGE SCALE GENOMIC DNA]</scope>
    <source>
        <strain evidence="9">DSM 14371 / CIP 107618 / JCM 11309 / KCTC 3954 / HTE831</strain>
    </source>
</reference>
<dbReference type="KEGG" id="oih:OB2212"/>
<dbReference type="InterPro" id="IPR050707">
    <property type="entry name" value="HTH_MetabolicPath_Reg"/>
</dbReference>